<dbReference type="GO" id="GO:0043758">
    <property type="term" value="F:acetate-CoA ligase (ADP-forming) activity"/>
    <property type="evidence" value="ECO:0007669"/>
    <property type="project" value="InterPro"/>
</dbReference>
<gene>
    <name evidence="6" type="ORF">H3C67_03825</name>
</gene>
<dbReference type="Gene3D" id="3.30.470.20">
    <property type="entry name" value="ATP-grasp fold, B domain"/>
    <property type="match status" value="1"/>
</dbReference>
<dbReference type="InterPro" id="IPR011761">
    <property type="entry name" value="ATP-grasp"/>
</dbReference>
<dbReference type="EMBL" id="JACFOF010000009">
    <property type="protein sequence ID" value="MBW7953893.1"/>
    <property type="molecule type" value="Genomic_DNA"/>
</dbReference>
<dbReference type="Gene3D" id="3.40.50.261">
    <property type="entry name" value="Succinyl-CoA synthetase domains"/>
    <property type="match status" value="2"/>
</dbReference>
<feature type="non-terminal residue" evidence="6">
    <location>
        <position position="1"/>
    </location>
</feature>
<keyword evidence="2 4" id="KW-0547">Nucleotide-binding</keyword>
<dbReference type="InterPro" id="IPR032875">
    <property type="entry name" value="Succ_CoA_lig_flav_dom"/>
</dbReference>
<dbReference type="SUPFAM" id="SSF52210">
    <property type="entry name" value="Succinyl-CoA synthetase domains"/>
    <property type="match status" value="2"/>
</dbReference>
<dbReference type="GO" id="GO:0005524">
    <property type="term" value="F:ATP binding"/>
    <property type="evidence" value="ECO:0007669"/>
    <property type="project" value="UniProtKB-UniRule"/>
</dbReference>
<dbReference type="PANTHER" id="PTHR43334:SF1">
    <property type="entry name" value="3-HYDROXYPROPIONATE--COA LIGASE [ADP-FORMING]"/>
    <property type="match status" value="1"/>
</dbReference>
<evidence type="ECO:0000256" key="2">
    <source>
        <dbReference type="ARBA" id="ARBA00022741"/>
    </source>
</evidence>
<dbReference type="PROSITE" id="PS50975">
    <property type="entry name" value="ATP_GRASP"/>
    <property type="match status" value="1"/>
</dbReference>
<evidence type="ECO:0000256" key="1">
    <source>
        <dbReference type="ARBA" id="ARBA00022598"/>
    </source>
</evidence>
<dbReference type="InterPro" id="IPR051538">
    <property type="entry name" value="Acyl-CoA_Synth/Transferase"/>
</dbReference>
<protein>
    <submittedName>
        <fullName evidence="6">Acetate--CoA ligase family protein</fullName>
    </submittedName>
</protein>
<dbReference type="Pfam" id="PF13607">
    <property type="entry name" value="Succ_CoA_lig"/>
    <property type="match status" value="1"/>
</dbReference>
<dbReference type="GO" id="GO:0046872">
    <property type="term" value="F:metal ion binding"/>
    <property type="evidence" value="ECO:0007669"/>
    <property type="project" value="InterPro"/>
</dbReference>
<name>A0A952ALQ7_9BACT</name>
<feature type="domain" description="ATP-grasp" evidence="5">
    <location>
        <begin position="336"/>
        <end position="372"/>
    </location>
</feature>
<proteinExistence type="predicted"/>
<sequence length="553" mass="60854">AKKGSIAYVSQSGAMGTAFLDWSARNGIGLGYFVSIGNKISINENTLLEEFSNDSNVSTILMYLEDFRDGREFIRQANKLKGIKPIIILKPGISEGAKKAMASHTGSIAGDDLIIDQALNDSGCIRVKTIESLFNITKLISWQPLPSGKNTAVITNAGGVGIQTVDDLVNNGLNVVPFSTALQKKLERILPEEASTQNPVDLLGDALAERYRSVLEIVAKDKEIDNIVVVLTPQRVTESLLTAKYINEIADKNKKTVVATFLGGESIKEAVDFLNKAEIPHFAFPNDAAEALGKVYNWTKHKKIDKVNIKKNNLTKINPNLVSEDPQGMIPLSVSQQLFKDYGIPILESRFYNSKKELLLDSKNLPYPLVVKLSHAALIHKTELKAVRLNIKNDYELDAQARQLQGIIDSNRLAGALYEVQPFIADKLEVIIGVKNDGGITKTIKGKKYLKGHGFGHILLFGAGGIYAELYKDAALRILPINRKIAKDLITSTKIGRIIEGYRGKKYDIDTTIEILLSLSKLVKENSNIQQLDINPLFISPDGIYAADIKIFV</sequence>
<reference evidence="6" key="1">
    <citation type="journal article" date="2022" name="ISME J.">
        <title>A general approach to explore prokaryotic protein glycosylation reveals the unique surface layer modulation of an anammox bacterium.</title>
        <authorList>
            <person name="Pabst M."/>
            <person name="Grouzdev D.S."/>
            <person name="Lawson C.E."/>
            <person name="Kleikamp H.B.C."/>
            <person name="de Ram C."/>
            <person name="Louwen R."/>
            <person name="Lin Y.M."/>
            <person name="Lucker S."/>
            <person name="van Loosdrecht M.C.M."/>
            <person name="Laureni M."/>
        </authorList>
    </citation>
    <scope>NUCLEOTIDE SEQUENCE</scope>
    <source>
        <strain evidence="6">BROCD043</strain>
    </source>
</reference>
<keyword evidence="3 4" id="KW-0067">ATP-binding</keyword>
<evidence type="ECO:0000256" key="4">
    <source>
        <dbReference type="PROSITE-ProRule" id="PRU00409"/>
    </source>
</evidence>
<dbReference type="AlphaFoldDB" id="A0A952ALQ7"/>
<comment type="caution">
    <text evidence="6">The sequence shown here is derived from an EMBL/GenBank/DDBJ whole genome shotgun (WGS) entry which is preliminary data.</text>
</comment>
<dbReference type="Proteomes" id="UP000781173">
    <property type="component" value="Unassembled WGS sequence"/>
</dbReference>
<dbReference type="SUPFAM" id="SSF56059">
    <property type="entry name" value="Glutathione synthetase ATP-binding domain-like"/>
    <property type="match status" value="1"/>
</dbReference>
<evidence type="ECO:0000259" key="5">
    <source>
        <dbReference type="PROSITE" id="PS50975"/>
    </source>
</evidence>
<organism evidence="6 7">
    <name type="scientific">Candidatus Dojkabacteria bacterium</name>
    <dbReference type="NCBI Taxonomy" id="2099670"/>
    <lineage>
        <taxon>Bacteria</taxon>
        <taxon>Candidatus Dojkabacteria</taxon>
    </lineage>
</organism>
<dbReference type="InterPro" id="IPR043938">
    <property type="entry name" value="Ligase_CoA_dom"/>
</dbReference>
<dbReference type="Gene3D" id="3.30.1490.20">
    <property type="entry name" value="ATP-grasp fold, A domain"/>
    <property type="match status" value="1"/>
</dbReference>
<evidence type="ECO:0000313" key="6">
    <source>
        <dbReference type="EMBL" id="MBW7953893.1"/>
    </source>
</evidence>
<dbReference type="InterPro" id="IPR016102">
    <property type="entry name" value="Succinyl-CoA_synth-like"/>
</dbReference>
<dbReference type="Pfam" id="PF13549">
    <property type="entry name" value="ATP-grasp_5"/>
    <property type="match status" value="1"/>
</dbReference>
<keyword evidence="1 6" id="KW-0436">Ligase</keyword>
<dbReference type="Pfam" id="PF19045">
    <property type="entry name" value="Ligase_CoA_2"/>
    <property type="match status" value="1"/>
</dbReference>
<evidence type="ECO:0000256" key="3">
    <source>
        <dbReference type="ARBA" id="ARBA00022840"/>
    </source>
</evidence>
<dbReference type="InterPro" id="IPR013815">
    <property type="entry name" value="ATP_grasp_subdomain_1"/>
</dbReference>
<dbReference type="PANTHER" id="PTHR43334">
    <property type="entry name" value="ACETATE--COA LIGASE [ADP-FORMING]"/>
    <property type="match status" value="1"/>
</dbReference>
<accession>A0A952ALQ7</accession>
<evidence type="ECO:0000313" key="7">
    <source>
        <dbReference type="Proteomes" id="UP000781173"/>
    </source>
</evidence>